<dbReference type="PANTHER" id="PTHR43289">
    <property type="entry name" value="MITOGEN-ACTIVATED PROTEIN KINASE KINASE KINASE 20-RELATED"/>
    <property type="match status" value="1"/>
</dbReference>
<feature type="DNA-binding region" description="OmpR/PhoB-type" evidence="6">
    <location>
        <begin position="25"/>
        <end position="121"/>
    </location>
</feature>
<dbReference type="InterPro" id="IPR011009">
    <property type="entry name" value="Kinase-like_dom_sf"/>
</dbReference>
<evidence type="ECO:0000259" key="7">
    <source>
        <dbReference type="PROSITE" id="PS50011"/>
    </source>
</evidence>
<dbReference type="Proteomes" id="UP000199603">
    <property type="component" value="Unassembled WGS sequence"/>
</dbReference>
<evidence type="ECO:0000256" key="6">
    <source>
        <dbReference type="PROSITE-ProRule" id="PRU01091"/>
    </source>
</evidence>
<dbReference type="Gene3D" id="1.10.510.10">
    <property type="entry name" value="Transferase(Phosphotransferase) domain 1"/>
    <property type="match status" value="1"/>
</dbReference>
<organism evidence="9 10">
    <name type="scientific">Aquimonas voraii</name>
    <dbReference type="NCBI Taxonomy" id="265719"/>
    <lineage>
        <taxon>Bacteria</taxon>
        <taxon>Pseudomonadati</taxon>
        <taxon>Pseudomonadota</taxon>
        <taxon>Gammaproteobacteria</taxon>
        <taxon>Lysobacterales</taxon>
        <taxon>Lysobacteraceae</taxon>
        <taxon>Aquimonas</taxon>
    </lineage>
</organism>
<keyword evidence="5 6" id="KW-0238">DNA-binding</keyword>
<dbReference type="InterPro" id="IPR008271">
    <property type="entry name" value="Ser/Thr_kinase_AS"/>
</dbReference>
<evidence type="ECO:0000313" key="9">
    <source>
        <dbReference type="EMBL" id="SDE10710.1"/>
    </source>
</evidence>
<dbReference type="InterPro" id="IPR016032">
    <property type="entry name" value="Sig_transdc_resp-reg_C-effctor"/>
</dbReference>
<dbReference type="GO" id="GO:0005524">
    <property type="term" value="F:ATP binding"/>
    <property type="evidence" value="ECO:0007669"/>
    <property type="project" value="UniProtKB-KW"/>
</dbReference>
<evidence type="ECO:0000256" key="4">
    <source>
        <dbReference type="ARBA" id="ARBA00022840"/>
    </source>
</evidence>
<keyword evidence="9" id="KW-0723">Serine/threonine-protein kinase</keyword>
<keyword evidence="1" id="KW-0808">Transferase</keyword>
<dbReference type="SMART" id="SM00220">
    <property type="entry name" value="S_TKc"/>
    <property type="match status" value="1"/>
</dbReference>
<keyword evidence="4" id="KW-0067">ATP-binding</keyword>
<dbReference type="InterPro" id="IPR011990">
    <property type="entry name" value="TPR-like_helical_dom_sf"/>
</dbReference>
<dbReference type="Pfam" id="PF00486">
    <property type="entry name" value="Trans_reg_C"/>
    <property type="match status" value="1"/>
</dbReference>
<dbReference type="SUPFAM" id="SSF48452">
    <property type="entry name" value="TPR-like"/>
    <property type="match status" value="1"/>
</dbReference>
<evidence type="ECO:0000256" key="2">
    <source>
        <dbReference type="ARBA" id="ARBA00022741"/>
    </source>
</evidence>
<feature type="domain" description="Protein kinase" evidence="7">
    <location>
        <begin position="150"/>
        <end position="454"/>
    </location>
</feature>
<dbReference type="Gene3D" id="1.25.40.10">
    <property type="entry name" value="Tetratricopeptide repeat domain"/>
    <property type="match status" value="1"/>
</dbReference>
<proteinExistence type="predicted"/>
<dbReference type="STRING" id="265719.SAMN04488509_1208"/>
<evidence type="ECO:0000259" key="8">
    <source>
        <dbReference type="PROSITE" id="PS51755"/>
    </source>
</evidence>
<dbReference type="GO" id="GO:0003677">
    <property type="term" value="F:DNA binding"/>
    <property type="evidence" value="ECO:0007669"/>
    <property type="project" value="UniProtKB-UniRule"/>
</dbReference>
<accession>A0A1G7A7D8</accession>
<dbReference type="SUPFAM" id="SSF56112">
    <property type="entry name" value="Protein kinase-like (PK-like)"/>
    <property type="match status" value="1"/>
</dbReference>
<gene>
    <name evidence="9" type="ORF">SAMN04488509_1208</name>
</gene>
<keyword evidence="3 9" id="KW-0418">Kinase</keyword>
<feature type="domain" description="OmpR/PhoB-type" evidence="8">
    <location>
        <begin position="25"/>
        <end position="121"/>
    </location>
</feature>
<name>A0A1G7A7D8_9GAMM</name>
<keyword evidence="2" id="KW-0547">Nucleotide-binding</keyword>
<dbReference type="GO" id="GO:0004674">
    <property type="term" value="F:protein serine/threonine kinase activity"/>
    <property type="evidence" value="ECO:0007669"/>
    <property type="project" value="UniProtKB-KW"/>
</dbReference>
<dbReference type="Gene3D" id="1.10.10.10">
    <property type="entry name" value="Winged helix-like DNA-binding domain superfamily/Winged helix DNA-binding domain"/>
    <property type="match status" value="1"/>
</dbReference>
<dbReference type="AlphaFoldDB" id="A0A1G7A7D8"/>
<dbReference type="PROSITE" id="PS51755">
    <property type="entry name" value="OMPR_PHOB"/>
    <property type="match status" value="1"/>
</dbReference>
<dbReference type="GO" id="GO:0006355">
    <property type="term" value="P:regulation of DNA-templated transcription"/>
    <property type="evidence" value="ECO:0007669"/>
    <property type="project" value="InterPro"/>
</dbReference>
<evidence type="ECO:0000256" key="1">
    <source>
        <dbReference type="ARBA" id="ARBA00022679"/>
    </source>
</evidence>
<reference evidence="9 10" key="1">
    <citation type="submission" date="2016-10" db="EMBL/GenBank/DDBJ databases">
        <authorList>
            <person name="de Groot N.N."/>
        </authorList>
    </citation>
    <scope>NUCLEOTIDE SEQUENCE [LARGE SCALE GENOMIC DNA]</scope>
    <source>
        <strain evidence="9 10">DSM 16957</strain>
    </source>
</reference>
<dbReference type="GO" id="GO:0000160">
    <property type="term" value="P:phosphorelay signal transduction system"/>
    <property type="evidence" value="ECO:0007669"/>
    <property type="project" value="InterPro"/>
</dbReference>
<dbReference type="EMBL" id="FNAG01000020">
    <property type="protein sequence ID" value="SDE10710.1"/>
    <property type="molecule type" value="Genomic_DNA"/>
</dbReference>
<dbReference type="InterPro" id="IPR000719">
    <property type="entry name" value="Prot_kinase_dom"/>
</dbReference>
<protein>
    <submittedName>
        <fullName evidence="9">Non-specific serine/threonine protein kinase</fullName>
    </submittedName>
</protein>
<dbReference type="OrthoDB" id="1971692at2"/>
<keyword evidence="10" id="KW-1185">Reference proteome</keyword>
<dbReference type="SUPFAM" id="SSF46894">
    <property type="entry name" value="C-terminal effector domain of the bipartite response regulators"/>
    <property type="match status" value="1"/>
</dbReference>
<evidence type="ECO:0000256" key="5">
    <source>
        <dbReference type="ARBA" id="ARBA00023125"/>
    </source>
</evidence>
<evidence type="ECO:0000256" key="3">
    <source>
        <dbReference type="ARBA" id="ARBA00022777"/>
    </source>
</evidence>
<dbReference type="Pfam" id="PF00069">
    <property type="entry name" value="Pkinase"/>
    <property type="match status" value="1"/>
</dbReference>
<dbReference type="CDD" id="cd00383">
    <property type="entry name" value="trans_reg_C"/>
    <property type="match status" value="1"/>
</dbReference>
<dbReference type="PROSITE" id="PS00108">
    <property type="entry name" value="PROTEIN_KINASE_ST"/>
    <property type="match status" value="1"/>
</dbReference>
<dbReference type="PANTHER" id="PTHR43289:SF6">
    <property type="entry name" value="SERINE_THREONINE-PROTEIN KINASE NEKL-3"/>
    <property type="match status" value="1"/>
</dbReference>
<dbReference type="SMART" id="SM00862">
    <property type="entry name" value="Trans_reg_C"/>
    <property type="match status" value="1"/>
</dbReference>
<dbReference type="InterPro" id="IPR036388">
    <property type="entry name" value="WH-like_DNA-bd_sf"/>
</dbReference>
<sequence length="920" mass="100456">MGAETRARVRRPTLRCWPHPMDRALYCFRFGSAEFDESRFELKVAGLPVEVERRALEVLSCLLRHAGEVVTKEELFREVWAGRVTVDKVLPNAVTKLRRALGEANAEHITTQARIGYRLEGPVTRVAVGRPPAATLELRAGDPVPGRPNFVLRRPLGAHRGSEVWLAEHAKTREPRVYKFALDGERLRSLKREATLLRVLQDSEVDPAHFAALIDWNFSEPPFFLECEYGGLDLQSWCERHLGSLSREARIDLFLQIADAVAAAHAVGVLHKDLKPANVLVQGEGAAARLRLTDFGSGRMLDPERLQQLGITRMGLTLTENLGADSQSGTLLYLAPEVFAGQTPTARSDVYALGVLLYQLLSERLRQPMAPGWEQAIDDPLLGEDLQHATHGDPRQRLPSAAELAARLRALPQRRAQLALAERGEREARLASAALARARARRPFVWALLAALALGFGTAVVLQQRTEQARREAEAQLARANAVTRFLSEDLISRANPLVLARGAEAPLRDVLLSARERLASRFANQPLAEASVRASLAGLFAALDAWQEGEQEATRAVALFDRELGASSAESVRARALRVHLLTRLARFDEAEAELAALEAVADSKDAGHRHALAKARSSYHFNRNAFAQAVPELREALANVGLAEPGNEALRDSLRVDLVVALIYSGAHAEARAVAEALIAEAETRSGDHRLLVALTQVAAARAYSELDKGARAEAMLLAAQPVIVERLGDAHSRHLGLLNELMAVHYGRRDWARALPYAETVYQRIRARLGDAHNMTQVSRGNLGRLLYEMGRPEDAAAELRPAHAALAAALGGDAPQAQDLAFVRACVEVELGHGGAARDLIGTLDVDALAGQRSREHWQHSLAALRGLLAETEGDREGARALLAAALPPLLEGAEGDSSRLLRRAREALQRLQGEG</sequence>
<dbReference type="InterPro" id="IPR001867">
    <property type="entry name" value="OmpR/PhoB-type_DNA-bd"/>
</dbReference>
<evidence type="ECO:0000313" key="10">
    <source>
        <dbReference type="Proteomes" id="UP000199603"/>
    </source>
</evidence>
<dbReference type="PROSITE" id="PS50011">
    <property type="entry name" value="PROTEIN_KINASE_DOM"/>
    <property type="match status" value="1"/>
</dbReference>